<dbReference type="PANTHER" id="PTHR43323">
    <property type="entry name" value="3-HYDROXY-3-METHYLGLUTARYL COENZYME A SYNTHASE"/>
    <property type="match status" value="1"/>
</dbReference>
<dbReference type="EMBL" id="FOMX01000039">
    <property type="protein sequence ID" value="SFF25535.1"/>
    <property type="molecule type" value="Genomic_DNA"/>
</dbReference>
<dbReference type="PANTHER" id="PTHR43323:SF2">
    <property type="entry name" value="HYDROXYMETHYLGLUTARYL-COA SYNTHASE"/>
    <property type="match status" value="1"/>
</dbReference>
<dbReference type="InterPro" id="IPR013528">
    <property type="entry name" value="HMG_CoA_synth_N"/>
</dbReference>
<keyword evidence="6" id="KW-1185">Reference proteome</keyword>
<accession>A0A1I2H5U3</accession>
<dbReference type="InterPro" id="IPR016039">
    <property type="entry name" value="Thiolase-like"/>
</dbReference>
<dbReference type="STRING" id="54.SAMN02745121_07754"/>
<dbReference type="GO" id="GO:0004421">
    <property type="term" value="F:hydroxymethylglutaryl-CoA synthase activity"/>
    <property type="evidence" value="ECO:0007669"/>
    <property type="project" value="InterPro"/>
</dbReference>
<evidence type="ECO:0000259" key="4">
    <source>
        <dbReference type="Pfam" id="PF08540"/>
    </source>
</evidence>
<dbReference type="Pfam" id="PF08540">
    <property type="entry name" value="HMG_CoA_synt_C"/>
    <property type="match status" value="1"/>
</dbReference>
<evidence type="ECO:0000313" key="5">
    <source>
        <dbReference type="EMBL" id="SFF25535.1"/>
    </source>
</evidence>
<proteinExistence type="inferred from homology"/>
<evidence type="ECO:0000313" key="6">
    <source>
        <dbReference type="Proteomes" id="UP000199400"/>
    </source>
</evidence>
<dbReference type="Proteomes" id="UP000199400">
    <property type="component" value="Unassembled WGS sequence"/>
</dbReference>
<dbReference type="CDD" id="cd00827">
    <property type="entry name" value="init_cond_enzymes"/>
    <property type="match status" value="1"/>
</dbReference>
<evidence type="ECO:0000259" key="3">
    <source>
        <dbReference type="Pfam" id="PF01154"/>
    </source>
</evidence>
<feature type="domain" description="Hydroxymethylglutaryl-coenzyme A synthase C-terminal" evidence="4">
    <location>
        <begin position="264"/>
        <end position="381"/>
    </location>
</feature>
<name>A0A1I2H5U3_9BACT</name>
<dbReference type="AlphaFoldDB" id="A0A1I2H5U3"/>
<dbReference type="RefSeq" id="WP_096333436.1">
    <property type="nucleotide sequence ID" value="NZ_FOMX01000039.1"/>
</dbReference>
<dbReference type="Gene3D" id="3.40.47.10">
    <property type="match status" value="2"/>
</dbReference>
<evidence type="ECO:0000256" key="2">
    <source>
        <dbReference type="ARBA" id="ARBA00022679"/>
    </source>
</evidence>
<protein>
    <submittedName>
        <fullName evidence="5">Hydroxymethylglutaryl-CoA synthase</fullName>
    </submittedName>
</protein>
<organism evidence="5 6">
    <name type="scientific">Nannocystis exedens</name>
    <dbReference type="NCBI Taxonomy" id="54"/>
    <lineage>
        <taxon>Bacteria</taxon>
        <taxon>Pseudomonadati</taxon>
        <taxon>Myxococcota</taxon>
        <taxon>Polyangia</taxon>
        <taxon>Nannocystales</taxon>
        <taxon>Nannocystaceae</taxon>
        <taxon>Nannocystis</taxon>
    </lineage>
</organism>
<feature type="domain" description="Hydroxymethylglutaryl-coenzyme A synthase N-terminal" evidence="3">
    <location>
        <begin position="75"/>
        <end position="170"/>
    </location>
</feature>
<comment type="similarity">
    <text evidence="1">Belongs to the thiolase-like superfamily. HMG-CoA synthase family.</text>
</comment>
<dbReference type="SUPFAM" id="SSF53901">
    <property type="entry name" value="Thiolase-like"/>
    <property type="match status" value="2"/>
</dbReference>
<gene>
    <name evidence="5" type="ORF">SAMN02745121_07754</name>
</gene>
<dbReference type="InterPro" id="IPR013746">
    <property type="entry name" value="HMG_CoA_synt_C_dom"/>
</dbReference>
<dbReference type="OrthoDB" id="9769523at2"/>
<reference evidence="6" key="1">
    <citation type="submission" date="2016-10" db="EMBL/GenBank/DDBJ databases">
        <authorList>
            <person name="Varghese N."/>
            <person name="Submissions S."/>
        </authorList>
    </citation>
    <scope>NUCLEOTIDE SEQUENCE [LARGE SCALE GENOMIC DNA]</scope>
    <source>
        <strain evidence="6">ATCC 25963</strain>
    </source>
</reference>
<sequence length="413" mass="46208">MAHHRPRVGIERITAYPCTLSLDMKLLAEARDHDPRHPLEELWVSERSLNPTWEDPVTMAVNAALQIVRPEDRKDIELVIVGTESSVDFGKPISTYVQRYCGLTSNCRNFETKHACYGGTGGLMMAAHWVASGAAPGKKALVVCTDQSRVHLGQPWEYVLGAAATAMLVSAQPDVLELDLDTCGYWTQEIFDTYRPTSTKEVGHADTSLYGYLEALEGAYDHFVARSGMVDYDAEFARHIYHVPFGGMTFRAHRALLRRGPHEMSLREARAHFERKSKPALRYNSRFGGTYTSATFIAMLGLIDADPELRPGDKVSIFSYGSGSCAEFYRATVGERAREQVAGQQIAAGLDRRMPLTVAEYEALERQRAGYIDQSDYEVDQSGLRGLYERAYAGRGRLVLDGVRGYQREYRLS</sequence>
<keyword evidence="2" id="KW-0808">Transferase</keyword>
<dbReference type="Pfam" id="PF01154">
    <property type="entry name" value="HMG_CoA_synt_N"/>
    <property type="match status" value="1"/>
</dbReference>
<evidence type="ECO:0000256" key="1">
    <source>
        <dbReference type="ARBA" id="ARBA00007061"/>
    </source>
</evidence>
<dbReference type="GO" id="GO:0006084">
    <property type="term" value="P:acetyl-CoA metabolic process"/>
    <property type="evidence" value="ECO:0007669"/>
    <property type="project" value="InterPro"/>
</dbReference>